<dbReference type="GO" id="GO:0047372">
    <property type="term" value="F:monoacylglycerol lipase activity"/>
    <property type="evidence" value="ECO:0007669"/>
    <property type="project" value="TreeGrafter"/>
</dbReference>
<dbReference type="InterPro" id="IPR050266">
    <property type="entry name" value="AB_hydrolase_sf"/>
</dbReference>
<evidence type="ECO:0000259" key="1">
    <source>
        <dbReference type="Pfam" id="PF00561"/>
    </source>
</evidence>
<dbReference type="GO" id="GO:0046464">
    <property type="term" value="P:acylglycerol catabolic process"/>
    <property type="evidence" value="ECO:0007669"/>
    <property type="project" value="TreeGrafter"/>
</dbReference>
<protein>
    <submittedName>
        <fullName evidence="2">Alpha/beta hydrolase</fullName>
    </submittedName>
</protein>
<dbReference type="SUPFAM" id="SSF53474">
    <property type="entry name" value="alpha/beta-Hydrolases"/>
    <property type="match status" value="1"/>
</dbReference>
<sequence length="262" mass="28106">MPYTTSAGAKVHYSDTGGPGPVVLLGHGFFLDRQMFEAQAAALAPHYRVVSVDARGHGLTEDDGTPFSYWDLARDGWSVLDALGVDRAVVGGMSQGGFTALRMGLLQPRRVDGLILVGTSAQAYTTEQKVGYREIMETWMGTTPLAPLAKTMASVMIGGTRDDQQPWIDKWVNGDRTRLGLAADCLINRETITEMLGAVTCPATLIRGVSDQAFSNEEMLALAEALGGTATLHNVAGATHAVNITHAPEVNAILRQFLDEIY</sequence>
<evidence type="ECO:0000313" key="3">
    <source>
        <dbReference type="Proteomes" id="UP000565711"/>
    </source>
</evidence>
<dbReference type="Pfam" id="PF00561">
    <property type="entry name" value="Abhydrolase_1"/>
    <property type="match status" value="1"/>
</dbReference>
<accession>A0A846Y612</accession>
<dbReference type="AlphaFoldDB" id="A0A846Y612"/>
<dbReference type="RefSeq" id="WP_067874311.1">
    <property type="nucleotide sequence ID" value="NZ_JAAXOP010000013.1"/>
</dbReference>
<dbReference type="Proteomes" id="UP000565711">
    <property type="component" value="Unassembled WGS sequence"/>
</dbReference>
<reference evidence="2 3" key="1">
    <citation type="submission" date="2020-04" db="EMBL/GenBank/DDBJ databases">
        <title>MicrobeNet Type strains.</title>
        <authorList>
            <person name="Nicholson A.C."/>
        </authorList>
    </citation>
    <scope>NUCLEOTIDE SEQUENCE [LARGE SCALE GENOMIC DNA]</scope>
    <source>
        <strain evidence="2 3">JCM 12354</strain>
    </source>
</reference>
<organism evidence="2 3">
    <name type="scientific">Nocardia vermiculata</name>
    <dbReference type="NCBI Taxonomy" id="257274"/>
    <lineage>
        <taxon>Bacteria</taxon>
        <taxon>Bacillati</taxon>
        <taxon>Actinomycetota</taxon>
        <taxon>Actinomycetes</taxon>
        <taxon>Mycobacteriales</taxon>
        <taxon>Nocardiaceae</taxon>
        <taxon>Nocardia</taxon>
    </lineage>
</organism>
<dbReference type="Gene3D" id="3.40.50.1820">
    <property type="entry name" value="alpha/beta hydrolase"/>
    <property type="match status" value="1"/>
</dbReference>
<dbReference type="InterPro" id="IPR029058">
    <property type="entry name" value="AB_hydrolase_fold"/>
</dbReference>
<comment type="caution">
    <text evidence="2">The sequence shown here is derived from an EMBL/GenBank/DDBJ whole genome shotgun (WGS) entry which is preliminary data.</text>
</comment>
<keyword evidence="3" id="KW-1185">Reference proteome</keyword>
<evidence type="ECO:0000313" key="2">
    <source>
        <dbReference type="EMBL" id="NKY52728.1"/>
    </source>
</evidence>
<gene>
    <name evidence="2" type="ORF">HGA08_21215</name>
</gene>
<dbReference type="EMBL" id="JAAXOP010000013">
    <property type="protein sequence ID" value="NKY52728.1"/>
    <property type="molecule type" value="Genomic_DNA"/>
</dbReference>
<dbReference type="PRINTS" id="PR00111">
    <property type="entry name" value="ABHYDROLASE"/>
</dbReference>
<dbReference type="PANTHER" id="PTHR43798">
    <property type="entry name" value="MONOACYLGLYCEROL LIPASE"/>
    <property type="match status" value="1"/>
</dbReference>
<proteinExistence type="predicted"/>
<keyword evidence="2" id="KW-0378">Hydrolase</keyword>
<feature type="domain" description="AB hydrolase-1" evidence="1">
    <location>
        <begin position="21"/>
        <end position="246"/>
    </location>
</feature>
<dbReference type="PANTHER" id="PTHR43798:SF33">
    <property type="entry name" value="HYDROLASE, PUTATIVE (AFU_ORTHOLOGUE AFUA_2G14860)-RELATED"/>
    <property type="match status" value="1"/>
</dbReference>
<dbReference type="GO" id="GO:0016020">
    <property type="term" value="C:membrane"/>
    <property type="evidence" value="ECO:0007669"/>
    <property type="project" value="TreeGrafter"/>
</dbReference>
<dbReference type="InterPro" id="IPR000073">
    <property type="entry name" value="AB_hydrolase_1"/>
</dbReference>
<name>A0A846Y612_9NOCA</name>